<name>A0A840EJD6_9FLAO</name>
<keyword evidence="1" id="KW-0732">Signal</keyword>
<dbReference type="RefSeq" id="WP_183476614.1">
    <property type="nucleotide sequence ID" value="NZ_JACIFO010000002.1"/>
</dbReference>
<protein>
    <submittedName>
        <fullName evidence="2">Intracellular sulfur oxidation DsrE/DsrF family protein</fullName>
    </submittedName>
</protein>
<comment type="caution">
    <text evidence="2">The sequence shown here is derived from an EMBL/GenBank/DDBJ whole genome shotgun (WGS) entry which is preliminary data.</text>
</comment>
<dbReference type="EMBL" id="JACIFO010000002">
    <property type="protein sequence ID" value="MBB4118489.1"/>
    <property type="molecule type" value="Genomic_DNA"/>
</dbReference>
<proteinExistence type="predicted"/>
<dbReference type="InterPro" id="IPR027396">
    <property type="entry name" value="DsrEFH-like"/>
</dbReference>
<dbReference type="AlphaFoldDB" id="A0A840EJD6"/>
<dbReference type="Gene3D" id="3.40.1260.10">
    <property type="entry name" value="DsrEFH-like"/>
    <property type="match status" value="1"/>
</dbReference>
<organism evidence="2 3">
    <name type="scientific">Mesonia hippocampi</name>
    <dbReference type="NCBI Taxonomy" id="1628250"/>
    <lineage>
        <taxon>Bacteria</taxon>
        <taxon>Pseudomonadati</taxon>
        <taxon>Bacteroidota</taxon>
        <taxon>Flavobacteriia</taxon>
        <taxon>Flavobacteriales</taxon>
        <taxon>Flavobacteriaceae</taxon>
        <taxon>Mesonia</taxon>
    </lineage>
</organism>
<gene>
    <name evidence="2" type="ORF">GGR32_000763</name>
</gene>
<evidence type="ECO:0000313" key="2">
    <source>
        <dbReference type="EMBL" id="MBB4118489.1"/>
    </source>
</evidence>
<keyword evidence="3" id="KW-1185">Reference proteome</keyword>
<feature type="chain" id="PRO_5032452721" evidence="1">
    <location>
        <begin position="26"/>
        <end position="150"/>
    </location>
</feature>
<evidence type="ECO:0000313" key="3">
    <source>
        <dbReference type="Proteomes" id="UP000553034"/>
    </source>
</evidence>
<dbReference type="SUPFAM" id="SSF75169">
    <property type="entry name" value="DsrEFH-like"/>
    <property type="match status" value="1"/>
</dbReference>
<accession>A0A840EJD6</accession>
<reference evidence="2 3" key="1">
    <citation type="submission" date="2020-08" db="EMBL/GenBank/DDBJ databases">
        <title>Genomic Encyclopedia of Type Strains, Phase IV (KMG-IV): sequencing the most valuable type-strain genomes for metagenomic binning, comparative biology and taxonomic classification.</title>
        <authorList>
            <person name="Goeker M."/>
        </authorList>
    </citation>
    <scope>NUCLEOTIDE SEQUENCE [LARGE SCALE GENOMIC DNA]</scope>
    <source>
        <strain evidence="2 3">DSM 29568</strain>
    </source>
</reference>
<feature type="signal peptide" evidence="1">
    <location>
        <begin position="1"/>
        <end position="25"/>
    </location>
</feature>
<dbReference type="Proteomes" id="UP000553034">
    <property type="component" value="Unassembled WGS sequence"/>
</dbReference>
<sequence length="150" mass="17224">MKIFYISLLIIVANLISLSSNNLYAQTEPKKDSYYLDYKGESTKFALMVGNTRRFTGALSLAKRMQIKKNNYQYSILVYGELAKALAKDENLLPQIAEAKKLGINIYVCEVALSYFNIPKEELDSRLQTTPDVWLKFFELKDEGYNTLNL</sequence>
<evidence type="ECO:0000256" key="1">
    <source>
        <dbReference type="SAM" id="SignalP"/>
    </source>
</evidence>